<reference evidence="1" key="2">
    <citation type="journal article" date="2015" name="Fish Shellfish Immunol.">
        <title>Early steps in the European eel (Anguilla anguilla)-Vibrio vulnificus interaction in the gills: Role of the RtxA13 toxin.</title>
        <authorList>
            <person name="Callol A."/>
            <person name="Pajuelo D."/>
            <person name="Ebbesson L."/>
            <person name="Teles M."/>
            <person name="MacKenzie S."/>
            <person name="Amaro C."/>
        </authorList>
    </citation>
    <scope>NUCLEOTIDE SEQUENCE</scope>
</reference>
<name>A0A0E9RBH0_ANGAN</name>
<evidence type="ECO:0000313" key="1">
    <source>
        <dbReference type="EMBL" id="JAH26481.1"/>
    </source>
</evidence>
<reference evidence="1" key="1">
    <citation type="submission" date="2014-11" db="EMBL/GenBank/DDBJ databases">
        <authorList>
            <person name="Amaro Gonzalez C."/>
        </authorList>
    </citation>
    <scope>NUCLEOTIDE SEQUENCE</scope>
</reference>
<dbReference type="EMBL" id="GBXM01082096">
    <property type="protein sequence ID" value="JAH26481.1"/>
    <property type="molecule type" value="Transcribed_RNA"/>
</dbReference>
<proteinExistence type="predicted"/>
<dbReference type="AlphaFoldDB" id="A0A0E9RBH0"/>
<protein>
    <submittedName>
        <fullName evidence="1">Uncharacterized protein</fullName>
    </submittedName>
</protein>
<sequence length="20" mass="2442">MEYCTPGTTVQYKNRNKYMN</sequence>
<organism evidence="1">
    <name type="scientific">Anguilla anguilla</name>
    <name type="common">European freshwater eel</name>
    <name type="synonym">Muraena anguilla</name>
    <dbReference type="NCBI Taxonomy" id="7936"/>
    <lineage>
        <taxon>Eukaryota</taxon>
        <taxon>Metazoa</taxon>
        <taxon>Chordata</taxon>
        <taxon>Craniata</taxon>
        <taxon>Vertebrata</taxon>
        <taxon>Euteleostomi</taxon>
        <taxon>Actinopterygii</taxon>
        <taxon>Neopterygii</taxon>
        <taxon>Teleostei</taxon>
        <taxon>Anguilliformes</taxon>
        <taxon>Anguillidae</taxon>
        <taxon>Anguilla</taxon>
    </lineage>
</organism>
<accession>A0A0E9RBH0</accession>